<dbReference type="InterPro" id="IPR029052">
    <property type="entry name" value="Metallo-depent_PP-like"/>
</dbReference>
<gene>
    <name evidence="4" type="ORF">H9980_12530</name>
</gene>
<proteinExistence type="inferred from homology"/>
<dbReference type="AlphaFoldDB" id="A0A9D1XRQ8"/>
<protein>
    <submittedName>
        <fullName evidence="4">CapA family protein</fullName>
    </submittedName>
</protein>
<dbReference type="Proteomes" id="UP000886724">
    <property type="component" value="Unassembled WGS sequence"/>
</dbReference>
<reference evidence="4" key="2">
    <citation type="submission" date="2021-04" db="EMBL/GenBank/DDBJ databases">
        <authorList>
            <person name="Gilroy R."/>
        </authorList>
    </citation>
    <scope>NUCLEOTIDE SEQUENCE</scope>
    <source>
        <strain evidence="4">ChiGjej1B1-14440</strain>
    </source>
</reference>
<feature type="chain" id="PRO_5038516314" evidence="2">
    <location>
        <begin position="23"/>
        <end position="384"/>
    </location>
</feature>
<evidence type="ECO:0000256" key="1">
    <source>
        <dbReference type="ARBA" id="ARBA00005662"/>
    </source>
</evidence>
<keyword evidence="2" id="KW-0732">Signal</keyword>
<evidence type="ECO:0000256" key="2">
    <source>
        <dbReference type="SAM" id="SignalP"/>
    </source>
</evidence>
<dbReference type="PANTHER" id="PTHR33393:SF12">
    <property type="entry name" value="CAPSULE BIOSYNTHESIS PROTEIN CAPA"/>
    <property type="match status" value="1"/>
</dbReference>
<dbReference type="Pfam" id="PF09587">
    <property type="entry name" value="PGA_cap"/>
    <property type="match status" value="1"/>
</dbReference>
<sequence>MKIFKLLIILLLVGCQSQPSNFATPTIPKPTKELDNIEYKASFLAVGDNIMHDPMIQNAQTNNGYNFTTYYQNIRKYIESPDISFINQETILGGSEHGYSGYPQFNTPDEMANTLNEIGFDVVNGSTNHSFDMGESAVDHSIQVFKQYNNIKYIGLYQNQEEKNQIPVIEKNGIRIAFLSYNQYINYDYIPSSYRYNPFDKEQIKNDVEKAKSISDAIVVSCHWGQENENTPSDFQKEYAQYLADLGVDVIIGTHTHTLQNIEWLTGSNNHRTLVAYSLGNFISGMLEENCQIGGMLSFDFVKKGGVVSIENVVLTPLINHYCSNNKQNIIENRYGFTVYRLKDYTQDLASQHGLNGYNNITISIDALKQSIKEKITSDIKINM</sequence>
<feature type="domain" description="Capsule synthesis protein CapA" evidence="3">
    <location>
        <begin position="42"/>
        <end position="286"/>
    </location>
</feature>
<dbReference type="SUPFAM" id="SSF56300">
    <property type="entry name" value="Metallo-dependent phosphatases"/>
    <property type="match status" value="1"/>
</dbReference>
<dbReference type="InterPro" id="IPR052169">
    <property type="entry name" value="CW_Biosynth-Accessory"/>
</dbReference>
<feature type="signal peptide" evidence="2">
    <location>
        <begin position="1"/>
        <end position="22"/>
    </location>
</feature>
<evidence type="ECO:0000313" key="4">
    <source>
        <dbReference type="EMBL" id="HIX82775.1"/>
    </source>
</evidence>
<dbReference type="CDD" id="cd07381">
    <property type="entry name" value="MPP_CapA"/>
    <property type="match status" value="1"/>
</dbReference>
<accession>A0A9D1XRQ8</accession>
<dbReference type="PANTHER" id="PTHR33393">
    <property type="entry name" value="POLYGLUTAMINE SYNTHESIS ACCESSORY PROTEIN RV0574C-RELATED"/>
    <property type="match status" value="1"/>
</dbReference>
<comment type="caution">
    <text evidence="4">The sequence shown here is derived from an EMBL/GenBank/DDBJ whole genome shotgun (WGS) entry which is preliminary data.</text>
</comment>
<dbReference type="InterPro" id="IPR019079">
    <property type="entry name" value="Capsule_synth_CapA"/>
</dbReference>
<dbReference type="EMBL" id="DXET01000286">
    <property type="protein sequence ID" value="HIX82775.1"/>
    <property type="molecule type" value="Genomic_DNA"/>
</dbReference>
<reference evidence="4" key="1">
    <citation type="journal article" date="2021" name="PeerJ">
        <title>Extensive microbial diversity within the chicken gut microbiome revealed by metagenomics and culture.</title>
        <authorList>
            <person name="Gilroy R."/>
            <person name="Ravi A."/>
            <person name="Getino M."/>
            <person name="Pursley I."/>
            <person name="Horton D.L."/>
            <person name="Alikhan N.F."/>
            <person name="Baker D."/>
            <person name="Gharbi K."/>
            <person name="Hall N."/>
            <person name="Watson M."/>
            <person name="Adriaenssens E.M."/>
            <person name="Foster-Nyarko E."/>
            <person name="Jarju S."/>
            <person name="Secka A."/>
            <person name="Antonio M."/>
            <person name="Oren A."/>
            <person name="Chaudhuri R.R."/>
            <person name="La Ragione R."/>
            <person name="Hildebrand F."/>
            <person name="Pallen M.J."/>
        </authorList>
    </citation>
    <scope>NUCLEOTIDE SEQUENCE</scope>
    <source>
        <strain evidence="4">ChiGjej1B1-14440</strain>
    </source>
</reference>
<name>A0A9D1XRQ8_9FIRM</name>
<dbReference type="Gene3D" id="3.60.21.10">
    <property type="match status" value="1"/>
</dbReference>
<evidence type="ECO:0000259" key="3">
    <source>
        <dbReference type="SMART" id="SM00854"/>
    </source>
</evidence>
<dbReference type="SMART" id="SM00854">
    <property type="entry name" value="PGA_cap"/>
    <property type="match status" value="1"/>
</dbReference>
<evidence type="ECO:0000313" key="5">
    <source>
        <dbReference type="Proteomes" id="UP000886724"/>
    </source>
</evidence>
<comment type="similarity">
    <text evidence="1">Belongs to the CapA family.</text>
</comment>
<organism evidence="4 5">
    <name type="scientific">Candidatus Erysipelatoclostridium merdavium</name>
    <dbReference type="NCBI Taxonomy" id="2838566"/>
    <lineage>
        <taxon>Bacteria</taxon>
        <taxon>Bacillati</taxon>
        <taxon>Bacillota</taxon>
        <taxon>Erysipelotrichia</taxon>
        <taxon>Erysipelotrichales</taxon>
        <taxon>Erysipelotrichales incertae sedis</taxon>
    </lineage>
</organism>